<dbReference type="Proteomes" id="UP000020406">
    <property type="component" value="Unassembled WGS sequence"/>
</dbReference>
<dbReference type="STRING" id="1444770.AF72_03455"/>
<name>Z9JL83_9GAMM</name>
<accession>Z9JL83</accession>
<gene>
    <name evidence="1" type="ORF">AF72_03455</name>
</gene>
<evidence type="ECO:0000313" key="2">
    <source>
        <dbReference type="Proteomes" id="UP000020406"/>
    </source>
</evidence>
<protein>
    <submittedName>
        <fullName evidence="1">Uncharacterized protein</fullName>
    </submittedName>
</protein>
<evidence type="ECO:0000313" key="1">
    <source>
        <dbReference type="EMBL" id="EWS78949.1"/>
    </source>
</evidence>
<proteinExistence type="predicted"/>
<sequence>MKKVLKSLGRRTYIQELVVLRVQSFACAAKLLLAAGSANCRCTGAVADGRGPY</sequence>
<comment type="caution">
    <text evidence="1">The sequence shown here is derived from an EMBL/GenBank/DDBJ whole genome shotgun (WGS) entry which is preliminary data.</text>
</comment>
<organism evidence="1 2">
    <name type="scientific">Xylella taiwanensis</name>
    <dbReference type="NCBI Taxonomy" id="1444770"/>
    <lineage>
        <taxon>Bacteria</taxon>
        <taxon>Pseudomonadati</taxon>
        <taxon>Pseudomonadota</taxon>
        <taxon>Gammaproteobacteria</taxon>
        <taxon>Lysobacterales</taxon>
        <taxon>Lysobacteraceae</taxon>
        <taxon>Xylella</taxon>
    </lineage>
</organism>
<dbReference type="AlphaFoldDB" id="Z9JL83"/>
<reference evidence="1 2" key="1">
    <citation type="journal article" date="2014" name="Genome Announc.">
        <title>Draft Genome Sequence of Xylella fastidiosa Pear Leaf Scorch Strain in Taiwan.</title>
        <authorList>
            <person name="Su C.C."/>
            <person name="Deng W.L."/>
            <person name="Jan F.J."/>
            <person name="Chang C.J."/>
            <person name="Huang H."/>
            <person name="Chen J."/>
        </authorList>
    </citation>
    <scope>NUCLEOTIDE SEQUENCE [LARGE SCALE GENOMIC DNA]</scope>
    <source>
        <strain evidence="1 2">PLS229</strain>
    </source>
</reference>
<dbReference type="EMBL" id="JDSQ01000004">
    <property type="protein sequence ID" value="EWS78949.1"/>
    <property type="molecule type" value="Genomic_DNA"/>
</dbReference>